<evidence type="ECO:0000256" key="12">
    <source>
        <dbReference type="ARBA" id="ARBA00025185"/>
    </source>
</evidence>
<dbReference type="InterPro" id="IPR036421">
    <property type="entry name" value="Fe_dep_repressor_sf"/>
</dbReference>
<keyword evidence="6" id="KW-0678">Repressor</keyword>
<dbReference type="GO" id="GO:0003700">
    <property type="term" value="F:DNA-binding transcription factor activity"/>
    <property type="evidence" value="ECO:0007669"/>
    <property type="project" value="InterPro"/>
</dbReference>
<dbReference type="RefSeq" id="WP_121934706.1">
    <property type="nucleotide sequence ID" value="NZ_RDOJ01000009.1"/>
</dbReference>
<dbReference type="GO" id="GO:0046983">
    <property type="term" value="F:protein dimerization activity"/>
    <property type="evidence" value="ECO:0007669"/>
    <property type="project" value="InterPro"/>
</dbReference>
<dbReference type="PANTHER" id="PTHR33238:SF11">
    <property type="entry name" value="TRANSCRIPTIONAL REGULATOR MNTR"/>
    <property type="match status" value="1"/>
</dbReference>
<evidence type="ECO:0000259" key="14">
    <source>
        <dbReference type="PROSITE" id="PS50944"/>
    </source>
</evidence>
<organism evidence="15 16">
    <name type="scientific">Faecalibacter macacae</name>
    <dbReference type="NCBI Taxonomy" id="1859289"/>
    <lineage>
        <taxon>Bacteria</taxon>
        <taxon>Pseudomonadati</taxon>
        <taxon>Bacteroidota</taxon>
        <taxon>Flavobacteriia</taxon>
        <taxon>Flavobacteriales</taxon>
        <taxon>Weeksellaceae</taxon>
        <taxon>Faecalibacter</taxon>
    </lineage>
</organism>
<evidence type="ECO:0000256" key="1">
    <source>
        <dbReference type="ARBA" id="ARBA00004496"/>
    </source>
</evidence>
<dbReference type="Proteomes" id="UP000275348">
    <property type="component" value="Unassembled WGS sequence"/>
</dbReference>
<comment type="caution">
    <text evidence="15">The sequence shown here is derived from an EMBL/GenBank/DDBJ whole genome shotgun (WGS) entry which is preliminary data.</text>
</comment>
<keyword evidence="10" id="KW-0804">Transcription</keyword>
<evidence type="ECO:0000313" key="16">
    <source>
        <dbReference type="Proteomes" id="UP000275348"/>
    </source>
</evidence>
<evidence type="ECO:0000256" key="9">
    <source>
        <dbReference type="ARBA" id="ARBA00023159"/>
    </source>
</evidence>
<dbReference type="OrthoDB" id="9791355at2"/>
<sequence>MNSLVEENYLKALFHLSGNGRGEVNVKDLSKSLNIKMPTVNSMMKKLAEKELVIYETYKPLRLTEQGILRAALIVRKHRLTEMFLVEKMGFGWEQVHDIAEQIEHIKSPLFFDKMDELLNYPTIDPHGSPIPDKEGNFESVSYKFLNEFVIDDEVELCAVTKTTEDFLKFLNSKNIHLGDKICIENIEEFDQSMTVKFLKDNRVEVFSLEVTSRLLVK</sequence>
<protein>
    <recommendedName>
        <fullName evidence="4">Transcriptional regulator MntR</fullName>
    </recommendedName>
    <alternativeName>
        <fullName evidence="13">Manganese transport regulator</fullName>
    </alternativeName>
</protein>
<dbReference type="SUPFAM" id="SSF46785">
    <property type="entry name" value="Winged helix' DNA-binding domain"/>
    <property type="match status" value="1"/>
</dbReference>
<dbReference type="SMART" id="SM00529">
    <property type="entry name" value="HTH_DTXR"/>
    <property type="match status" value="1"/>
</dbReference>
<dbReference type="GO" id="GO:0046914">
    <property type="term" value="F:transition metal ion binding"/>
    <property type="evidence" value="ECO:0007669"/>
    <property type="project" value="InterPro"/>
</dbReference>
<keyword evidence="16" id="KW-1185">Reference proteome</keyword>
<dbReference type="InterPro" id="IPR022689">
    <property type="entry name" value="Iron_dep_repressor"/>
</dbReference>
<evidence type="ECO:0000256" key="4">
    <source>
        <dbReference type="ARBA" id="ARBA00022386"/>
    </source>
</evidence>
<evidence type="ECO:0000256" key="6">
    <source>
        <dbReference type="ARBA" id="ARBA00022491"/>
    </source>
</evidence>
<reference evidence="15 16" key="1">
    <citation type="submission" date="2018-10" db="EMBL/GenBank/DDBJ databases">
        <authorList>
            <person name="Chen X."/>
        </authorList>
    </citation>
    <scope>NUCLEOTIDE SEQUENCE [LARGE SCALE GENOMIC DNA]</scope>
    <source>
        <strain evidence="15 16">YIM 102668</strain>
    </source>
</reference>
<comment type="subcellular location">
    <subcellularLocation>
        <location evidence="1">Cytoplasm</location>
    </subcellularLocation>
</comment>
<evidence type="ECO:0000256" key="8">
    <source>
        <dbReference type="ARBA" id="ARBA00023125"/>
    </source>
</evidence>
<dbReference type="InterPro" id="IPR022687">
    <property type="entry name" value="HTH_DTXR"/>
</dbReference>
<proteinExistence type="inferred from homology"/>
<name>A0A3L9MB03_9FLAO</name>
<comment type="similarity">
    <text evidence="2">Belongs to the DtxR/MntR family.</text>
</comment>
<dbReference type="InterPro" id="IPR036388">
    <property type="entry name" value="WH-like_DNA-bd_sf"/>
</dbReference>
<dbReference type="GO" id="GO:0005737">
    <property type="term" value="C:cytoplasm"/>
    <property type="evidence" value="ECO:0007669"/>
    <property type="project" value="UniProtKB-SubCell"/>
</dbReference>
<dbReference type="SUPFAM" id="SSF47979">
    <property type="entry name" value="Iron-dependent repressor protein, dimerization domain"/>
    <property type="match status" value="1"/>
</dbReference>
<accession>A0A3L9MB03</accession>
<dbReference type="InterPro" id="IPR038157">
    <property type="entry name" value="FeoA_core_dom"/>
</dbReference>
<evidence type="ECO:0000256" key="7">
    <source>
        <dbReference type="ARBA" id="ARBA00023015"/>
    </source>
</evidence>
<evidence type="ECO:0000256" key="13">
    <source>
        <dbReference type="ARBA" id="ARBA00032593"/>
    </source>
</evidence>
<dbReference type="Gene3D" id="2.30.30.90">
    <property type="match status" value="1"/>
</dbReference>
<dbReference type="GO" id="GO:0003677">
    <property type="term" value="F:DNA binding"/>
    <property type="evidence" value="ECO:0007669"/>
    <property type="project" value="UniProtKB-KW"/>
</dbReference>
<evidence type="ECO:0000256" key="10">
    <source>
        <dbReference type="ARBA" id="ARBA00023163"/>
    </source>
</evidence>
<dbReference type="Gene3D" id="1.10.60.10">
    <property type="entry name" value="Iron dependent repressor, metal binding and dimerisation domain"/>
    <property type="match status" value="1"/>
</dbReference>
<evidence type="ECO:0000256" key="2">
    <source>
        <dbReference type="ARBA" id="ARBA00007871"/>
    </source>
</evidence>
<dbReference type="EMBL" id="RDOJ01000009">
    <property type="protein sequence ID" value="RLZ09753.1"/>
    <property type="molecule type" value="Genomic_DNA"/>
</dbReference>
<evidence type="ECO:0000256" key="3">
    <source>
        <dbReference type="ARBA" id="ARBA00011738"/>
    </source>
</evidence>
<keyword evidence="5" id="KW-0963">Cytoplasm</keyword>
<evidence type="ECO:0000313" key="15">
    <source>
        <dbReference type="EMBL" id="RLZ09753.1"/>
    </source>
</evidence>
<keyword evidence="8" id="KW-0238">DNA-binding</keyword>
<feature type="domain" description="HTH dtxR-type" evidence="14">
    <location>
        <begin position="1"/>
        <end position="64"/>
    </location>
</feature>
<keyword evidence="11" id="KW-0464">Manganese</keyword>
<keyword evidence="7" id="KW-0805">Transcription regulation</keyword>
<dbReference type="Pfam" id="PF02742">
    <property type="entry name" value="Fe_dep_repr_C"/>
    <property type="match status" value="1"/>
</dbReference>
<dbReference type="Gene3D" id="1.10.10.10">
    <property type="entry name" value="Winged helix-like DNA-binding domain superfamily/Winged helix DNA-binding domain"/>
    <property type="match status" value="1"/>
</dbReference>
<dbReference type="InterPro" id="IPR036390">
    <property type="entry name" value="WH_DNA-bd_sf"/>
</dbReference>
<gene>
    <name evidence="15" type="ORF">EAH69_08170</name>
</gene>
<dbReference type="PROSITE" id="PS50944">
    <property type="entry name" value="HTH_DTXR"/>
    <property type="match status" value="1"/>
</dbReference>
<dbReference type="InterPro" id="IPR050536">
    <property type="entry name" value="DtxR_MntR_Metal-Reg"/>
</dbReference>
<comment type="subunit">
    <text evidence="3">Homodimer.</text>
</comment>
<dbReference type="AlphaFoldDB" id="A0A3L9MB03"/>
<evidence type="ECO:0000256" key="5">
    <source>
        <dbReference type="ARBA" id="ARBA00022490"/>
    </source>
</evidence>
<keyword evidence="9" id="KW-0010">Activator</keyword>
<dbReference type="PANTHER" id="PTHR33238">
    <property type="entry name" value="IRON (METAL) DEPENDENT REPRESSOR, DTXR FAMILY"/>
    <property type="match status" value="1"/>
</dbReference>
<comment type="function">
    <text evidence="12">In the presence of manganese, represses expression of mntH and mntS. Up-regulates expression of mntP.</text>
</comment>
<evidence type="ECO:0000256" key="11">
    <source>
        <dbReference type="ARBA" id="ARBA00023211"/>
    </source>
</evidence>
<dbReference type="Pfam" id="PF01325">
    <property type="entry name" value="Fe_dep_repress"/>
    <property type="match status" value="1"/>
</dbReference>
<dbReference type="InterPro" id="IPR001367">
    <property type="entry name" value="Fe_dep_repressor"/>
</dbReference>